<organism evidence="6 7">
    <name type="scientific">Biomphalaria glabrata</name>
    <name type="common">Bloodfluke planorb</name>
    <name type="synonym">Freshwater snail</name>
    <dbReference type="NCBI Taxonomy" id="6526"/>
    <lineage>
        <taxon>Eukaryota</taxon>
        <taxon>Metazoa</taxon>
        <taxon>Spiralia</taxon>
        <taxon>Lophotrochozoa</taxon>
        <taxon>Mollusca</taxon>
        <taxon>Gastropoda</taxon>
        <taxon>Heterobranchia</taxon>
        <taxon>Euthyneura</taxon>
        <taxon>Panpulmonata</taxon>
        <taxon>Hygrophila</taxon>
        <taxon>Lymnaeoidea</taxon>
        <taxon>Planorbidae</taxon>
        <taxon>Biomphalaria</taxon>
    </lineage>
</organism>
<keyword evidence="6" id="KW-1185">Reference proteome</keyword>
<protein>
    <submittedName>
        <fullName evidence="7">Uncharacterized protein LOC106063101 isoform X2</fullName>
    </submittedName>
</protein>
<evidence type="ECO:0000313" key="7">
    <source>
        <dbReference type="RefSeq" id="XP_055889474.1"/>
    </source>
</evidence>
<evidence type="ECO:0000256" key="4">
    <source>
        <dbReference type="SAM" id="MobiDB-lite"/>
    </source>
</evidence>
<feature type="compositionally biased region" description="Basic and acidic residues" evidence="4">
    <location>
        <begin position="251"/>
        <end position="265"/>
    </location>
</feature>
<evidence type="ECO:0000256" key="3">
    <source>
        <dbReference type="PROSITE-ProRule" id="PRU00175"/>
    </source>
</evidence>
<feature type="region of interest" description="Disordered" evidence="4">
    <location>
        <begin position="224"/>
        <end position="268"/>
    </location>
</feature>
<reference evidence="7" key="1">
    <citation type="submission" date="2025-08" db="UniProtKB">
        <authorList>
            <consortium name="RefSeq"/>
        </authorList>
    </citation>
    <scope>IDENTIFICATION</scope>
</reference>
<evidence type="ECO:0000256" key="1">
    <source>
        <dbReference type="ARBA" id="ARBA00022771"/>
    </source>
</evidence>
<proteinExistence type="predicted"/>
<dbReference type="PROSITE" id="PS50089">
    <property type="entry name" value="ZF_RING_2"/>
    <property type="match status" value="1"/>
</dbReference>
<feature type="compositionally biased region" description="Basic and acidic residues" evidence="4">
    <location>
        <begin position="25"/>
        <end position="41"/>
    </location>
</feature>
<accession>A0A9W3AQG8</accession>
<dbReference type="AlphaFoldDB" id="A0A9W3AQG8"/>
<evidence type="ECO:0000256" key="2">
    <source>
        <dbReference type="ARBA" id="ARBA00022833"/>
    </source>
</evidence>
<evidence type="ECO:0000313" key="6">
    <source>
        <dbReference type="Proteomes" id="UP001165740"/>
    </source>
</evidence>
<name>A0A9W3AQG8_BIOGL</name>
<keyword evidence="1 3" id="KW-0863">Zinc-finger</keyword>
<feature type="compositionally biased region" description="Basic and acidic residues" evidence="4">
    <location>
        <begin position="227"/>
        <end position="241"/>
    </location>
</feature>
<dbReference type="InterPro" id="IPR001841">
    <property type="entry name" value="Znf_RING"/>
</dbReference>
<dbReference type="GO" id="GO:0008270">
    <property type="term" value="F:zinc ion binding"/>
    <property type="evidence" value="ECO:0007669"/>
    <property type="project" value="UniProtKB-KW"/>
</dbReference>
<evidence type="ECO:0000259" key="5">
    <source>
        <dbReference type="PROSITE" id="PS50089"/>
    </source>
</evidence>
<sequence length="547" mass="60891">MNLEPHQIPATESPAVLENTNTPSHDSERLGHSDTDYEKNSTENVVPGPQSLTESGYVTYPSSVDVTVTGSVILEGNTSLHHYYASRNIRPSQGLEETVCNDNLNLPESHGENDAAVHFVEQSGNHWMKSSVTLSQEVALKFKKVKSSCASALSSWPDWNVDDEKDQKSIDSFSENVVMDSHSQGEPQEISDGTKNLNLFTEILPGSEEPQEISEGTENLNSFTEVSDARQEPQEISEDTKNLNSFTEVSDPSKEPQEISDDKENGYCLDESEPVTKLSRDVYHLIGDSSCTLAQRQSPGSDNGLSLIQGIHQANSVSPSAPVHSTCDLRRIFESQFHLHPHDYLMRALEGMSLYSQEGCHGTLRTPLQPDLSTFGLNRHHNADHRLDVPHLSDRYSDAVEPIPPPFQMVRIGEESRSSAEVQRLEAPAGHFAGACHMSVEETDQVEIHDVDLDSHRAPWVENFEQLPFPQPNDIDVAIDCRAHADLHRENILIFNNVARCFHCRVRVPKVQNIPCGHCTFCLICSFRFDPCPTCHCPVVGHEPFTL</sequence>
<keyword evidence="1 3" id="KW-0479">Metal-binding</keyword>
<gene>
    <name evidence="7" type="primary">LOC106063101</name>
</gene>
<feature type="domain" description="RING-type" evidence="5">
    <location>
        <begin position="501"/>
        <end position="536"/>
    </location>
</feature>
<dbReference type="GeneID" id="106063101"/>
<feature type="region of interest" description="Disordered" evidence="4">
    <location>
        <begin position="1"/>
        <end position="53"/>
    </location>
</feature>
<dbReference type="Proteomes" id="UP001165740">
    <property type="component" value="Chromosome 6"/>
</dbReference>
<keyword evidence="2" id="KW-0862">Zinc</keyword>
<dbReference type="RefSeq" id="XP_055889474.1">
    <property type="nucleotide sequence ID" value="XM_056033499.1"/>
</dbReference>